<proteinExistence type="predicted"/>
<name>A0ABU1Z055_9MICC</name>
<evidence type="ECO:0000313" key="1">
    <source>
        <dbReference type="EMBL" id="MDR7293992.1"/>
    </source>
</evidence>
<sequence>MIVNAFRFFIDHRLGRVDKSGHGKPEALGAVQDAWLGQAPRTGSCKRNAHAVELCTVRRHAMHTGSDWYR</sequence>
<evidence type="ECO:0000313" key="2">
    <source>
        <dbReference type="Proteomes" id="UP001180715"/>
    </source>
</evidence>
<reference evidence="1" key="1">
    <citation type="submission" date="2023-07" db="EMBL/GenBank/DDBJ databases">
        <title>Sequencing the genomes of 1000 actinobacteria strains.</title>
        <authorList>
            <person name="Klenk H.-P."/>
        </authorList>
    </citation>
    <scope>NUCLEOTIDE SEQUENCE</scope>
    <source>
        <strain evidence="1">DSM 13068</strain>
    </source>
</reference>
<gene>
    <name evidence="1" type="ORF">J2S67_001260</name>
</gene>
<accession>A0ABU1Z055</accession>
<protein>
    <submittedName>
        <fullName evidence="1">Uncharacterized protein</fullName>
    </submittedName>
</protein>
<comment type="caution">
    <text evidence="1">The sequence shown here is derived from an EMBL/GenBank/DDBJ whole genome shotgun (WGS) entry which is preliminary data.</text>
</comment>
<organism evidence="1 2">
    <name type="scientific">Pseudoglutamicibacter albus</name>
    <dbReference type="NCBI Taxonomy" id="98671"/>
    <lineage>
        <taxon>Bacteria</taxon>
        <taxon>Bacillati</taxon>
        <taxon>Actinomycetota</taxon>
        <taxon>Actinomycetes</taxon>
        <taxon>Micrococcales</taxon>
        <taxon>Micrococcaceae</taxon>
        <taxon>Pseudoglutamicibacter</taxon>
    </lineage>
</organism>
<keyword evidence="2" id="KW-1185">Reference proteome</keyword>
<dbReference type="EMBL" id="JAVDXX010000001">
    <property type="protein sequence ID" value="MDR7293992.1"/>
    <property type="molecule type" value="Genomic_DNA"/>
</dbReference>
<dbReference type="Proteomes" id="UP001180715">
    <property type="component" value="Unassembled WGS sequence"/>
</dbReference>